<evidence type="ECO:0000313" key="4">
    <source>
        <dbReference type="EMBL" id="CAL1290719.1"/>
    </source>
</evidence>
<evidence type="ECO:0000313" key="5">
    <source>
        <dbReference type="Proteomes" id="UP001497382"/>
    </source>
</evidence>
<keyword evidence="1" id="KW-0862">Zinc</keyword>
<feature type="compositionally biased region" description="Basic and acidic residues" evidence="2">
    <location>
        <begin position="314"/>
        <end position="325"/>
    </location>
</feature>
<proteinExistence type="predicted"/>
<accession>A0AAV2B5L2</accession>
<dbReference type="Proteomes" id="UP001497382">
    <property type="component" value="Unassembled WGS sequence"/>
</dbReference>
<organism evidence="4 5">
    <name type="scientific">Larinioides sclopetarius</name>
    <dbReference type="NCBI Taxonomy" id="280406"/>
    <lineage>
        <taxon>Eukaryota</taxon>
        <taxon>Metazoa</taxon>
        <taxon>Ecdysozoa</taxon>
        <taxon>Arthropoda</taxon>
        <taxon>Chelicerata</taxon>
        <taxon>Arachnida</taxon>
        <taxon>Araneae</taxon>
        <taxon>Araneomorphae</taxon>
        <taxon>Entelegynae</taxon>
        <taxon>Araneoidea</taxon>
        <taxon>Araneidae</taxon>
        <taxon>Larinioides</taxon>
    </lineage>
</organism>
<dbReference type="PANTHER" id="PTHR33223:SF6">
    <property type="entry name" value="CCHC-TYPE DOMAIN-CONTAINING PROTEIN"/>
    <property type="match status" value="1"/>
</dbReference>
<reference evidence="4 5" key="1">
    <citation type="submission" date="2024-04" db="EMBL/GenBank/DDBJ databases">
        <authorList>
            <person name="Rising A."/>
            <person name="Reimegard J."/>
            <person name="Sonavane S."/>
            <person name="Akerstrom W."/>
            <person name="Nylinder S."/>
            <person name="Hedman E."/>
            <person name="Kallberg Y."/>
        </authorList>
    </citation>
    <scope>NUCLEOTIDE SEQUENCE [LARGE SCALE GENOMIC DNA]</scope>
</reference>
<gene>
    <name evidence="4" type="ORF">LARSCL_LOCUS16656</name>
</gene>
<keyword evidence="1" id="KW-0479">Metal-binding</keyword>
<dbReference type="GO" id="GO:0008270">
    <property type="term" value="F:zinc ion binding"/>
    <property type="evidence" value="ECO:0007669"/>
    <property type="project" value="UniProtKB-KW"/>
</dbReference>
<dbReference type="PANTHER" id="PTHR33223">
    <property type="entry name" value="CCHC-TYPE DOMAIN-CONTAINING PROTEIN"/>
    <property type="match status" value="1"/>
</dbReference>
<dbReference type="InterPro" id="IPR036875">
    <property type="entry name" value="Znf_CCHC_sf"/>
</dbReference>
<name>A0AAV2B5L2_9ARAC</name>
<evidence type="ECO:0000259" key="3">
    <source>
        <dbReference type="PROSITE" id="PS50158"/>
    </source>
</evidence>
<keyword evidence="5" id="KW-1185">Reference proteome</keyword>
<feature type="region of interest" description="Disordered" evidence="2">
    <location>
        <begin position="1"/>
        <end position="26"/>
    </location>
</feature>
<dbReference type="InterPro" id="IPR001878">
    <property type="entry name" value="Znf_CCHC"/>
</dbReference>
<comment type="caution">
    <text evidence="4">The sequence shown here is derived from an EMBL/GenBank/DDBJ whole genome shotgun (WGS) entry which is preliminary data.</text>
</comment>
<dbReference type="Pfam" id="PF03732">
    <property type="entry name" value="Retrotrans_gag"/>
    <property type="match status" value="1"/>
</dbReference>
<dbReference type="EMBL" id="CAXIEN010000269">
    <property type="protein sequence ID" value="CAL1290719.1"/>
    <property type="molecule type" value="Genomic_DNA"/>
</dbReference>
<feature type="domain" description="CCHC-type" evidence="3">
    <location>
        <begin position="280"/>
        <end position="295"/>
    </location>
</feature>
<keyword evidence="1" id="KW-0863">Zinc-finger</keyword>
<feature type="region of interest" description="Disordered" evidence="2">
    <location>
        <begin position="294"/>
        <end position="325"/>
    </location>
</feature>
<feature type="compositionally biased region" description="Basic residues" evidence="2">
    <location>
        <begin position="295"/>
        <end position="304"/>
    </location>
</feature>
<dbReference type="AlphaFoldDB" id="A0AAV2B5L2"/>
<evidence type="ECO:0000256" key="2">
    <source>
        <dbReference type="SAM" id="MobiDB-lite"/>
    </source>
</evidence>
<dbReference type="SUPFAM" id="SSF57756">
    <property type="entry name" value="Retrovirus zinc finger-like domains"/>
    <property type="match status" value="1"/>
</dbReference>
<feature type="compositionally biased region" description="Polar residues" evidence="2">
    <location>
        <begin position="14"/>
        <end position="26"/>
    </location>
</feature>
<dbReference type="GO" id="GO:0003676">
    <property type="term" value="F:nucleic acid binding"/>
    <property type="evidence" value="ECO:0007669"/>
    <property type="project" value="InterPro"/>
</dbReference>
<sequence length="325" mass="36829">MSLNEFESPLQGEGSENQGNPTCNQTINPLGVAMGFPNASMLSMVPTLKGQNASEFFKCLEKVGKLAGWSTEQLLDISEIKIEGPAKTFLEASRKTNANLDFDKFKKLIISHFVDKKSFDIDFDRLSSAQQYEHESVRDFSVRLQSLVNKSFSDDTEESDVLGKFRTKILLSKFMSGLKPSLRAPLVVHNPSTFMEAVEVASRVEKSLNLLNPNINVMTTNPQNSELDKIKKDQSDCVAKMNLMMEQMAILSDQLSKLQNKSNSNFQPHANPPRRRRVICYYCNIPGHIEPECRKKQRESRRGRQQTAVNRANPHTERRDTENLN</sequence>
<evidence type="ECO:0000256" key="1">
    <source>
        <dbReference type="PROSITE-ProRule" id="PRU00047"/>
    </source>
</evidence>
<dbReference type="InterPro" id="IPR005162">
    <property type="entry name" value="Retrotrans_gag_dom"/>
</dbReference>
<dbReference type="Gene3D" id="4.10.60.10">
    <property type="entry name" value="Zinc finger, CCHC-type"/>
    <property type="match status" value="1"/>
</dbReference>
<protein>
    <recommendedName>
        <fullName evidence="3">CCHC-type domain-containing protein</fullName>
    </recommendedName>
</protein>
<dbReference type="PROSITE" id="PS50158">
    <property type="entry name" value="ZF_CCHC"/>
    <property type="match status" value="1"/>
</dbReference>